<dbReference type="EMBL" id="CP012382">
    <property type="protein sequence ID" value="AKZ53109.1"/>
    <property type="molecule type" value="Genomic_DNA"/>
</dbReference>
<dbReference type="EMBL" id="CP012382">
    <property type="protein sequence ID" value="AKZ60653.1"/>
    <property type="molecule type" value="Genomic_DNA"/>
</dbReference>
<dbReference type="Proteomes" id="UP000061018">
    <property type="component" value="Chromosome"/>
</dbReference>
<organism evidence="1 3">
    <name type="scientific">Streptomyces ambofaciens (strain ATCC 23877 / 3486 / DSM 40053 / JCM 4204 / NBRC 12836 / NRRL B-2516)</name>
    <dbReference type="NCBI Taxonomy" id="278992"/>
    <lineage>
        <taxon>Bacteria</taxon>
        <taxon>Bacillati</taxon>
        <taxon>Actinomycetota</taxon>
        <taxon>Actinomycetes</taxon>
        <taxon>Kitasatosporales</taxon>
        <taxon>Streptomycetaceae</taxon>
        <taxon>Streptomyces</taxon>
    </lineage>
</organism>
<accession>A0A0K2AJE1</accession>
<dbReference type="KEGG" id="samb:SAM23877_7612"/>
<evidence type="ECO:0000313" key="1">
    <source>
        <dbReference type="EMBL" id="AKZ53109.1"/>
    </source>
</evidence>
<protein>
    <submittedName>
        <fullName evidence="1">Uncharacterized protein</fullName>
    </submittedName>
</protein>
<name>A0A0K2AJE1_STRA7</name>
<evidence type="ECO:0000313" key="2">
    <source>
        <dbReference type="EMBL" id="AKZ60653.1"/>
    </source>
</evidence>
<reference evidence="3" key="1">
    <citation type="journal article" date="2015" name="J. Biotechnol.">
        <title>Complete genome sequence of Streptomyces ambofaciens ATCC 23877, the spiramycin producer.</title>
        <authorList>
            <person name="Thibessard A."/>
            <person name="Haas D."/>
            <person name="Gerbaud C."/>
            <person name="Aigle B."/>
            <person name="Lautru S."/>
            <person name="Pernodet J.L."/>
            <person name="Leblond P."/>
        </authorList>
    </citation>
    <scope>NUCLEOTIDE SEQUENCE [LARGE SCALE GENOMIC DNA]</scope>
    <source>
        <strain evidence="3">ATCC 23877 / 3486 / DSM 40053 / JCM 4204 / NBRC 12836 / NRRL B-2516</strain>
    </source>
</reference>
<reference evidence="1" key="2">
    <citation type="submission" date="2015-07" db="EMBL/GenBank/DDBJ databases">
        <title>Complete genome sequence of Streptomyces ambofaciens ATCC 23877, the spiramycin producer.</title>
        <authorList>
            <person name="Thibessard A."/>
            <person name="Haas D."/>
            <person name="Gerbaud C."/>
            <person name="Aigle B."/>
            <person name="Lautru S."/>
            <person name="Pernodet J.-L."/>
            <person name="Leblond P."/>
        </authorList>
    </citation>
    <scope>NUCLEOTIDE SEQUENCE [LARGE SCALE GENOMIC DNA]</scope>
    <source>
        <strain evidence="1">ATCC 23877</strain>
    </source>
</reference>
<dbReference type="AlphaFoldDB" id="A0A0K2AJE1"/>
<evidence type="ECO:0000313" key="3">
    <source>
        <dbReference type="Proteomes" id="UP000061018"/>
    </source>
</evidence>
<proteinExistence type="predicted"/>
<gene>
    <name evidence="1" type="ORF">SAM23877_0060</name>
    <name evidence="2" type="ORF">SAM23877_7612</name>
</gene>
<dbReference type="KEGG" id="samb:SAM23877_0060"/>
<sequence>MTVVDLMAALENEFGVQIPEEYERKGHPADHSSRLGRRTVCDPPGCREHCWHGTGSAP</sequence>